<dbReference type="EMBL" id="MU853883">
    <property type="protein sequence ID" value="KAK3936440.1"/>
    <property type="molecule type" value="Genomic_DNA"/>
</dbReference>
<dbReference type="AlphaFoldDB" id="A0AAN6S0Z1"/>
<organism evidence="2 3">
    <name type="scientific">Diplogelasinospora grovesii</name>
    <dbReference type="NCBI Taxonomy" id="303347"/>
    <lineage>
        <taxon>Eukaryota</taxon>
        <taxon>Fungi</taxon>
        <taxon>Dikarya</taxon>
        <taxon>Ascomycota</taxon>
        <taxon>Pezizomycotina</taxon>
        <taxon>Sordariomycetes</taxon>
        <taxon>Sordariomycetidae</taxon>
        <taxon>Sordariales</taxon>
        <taxon>Diplogelasinosporaceae</taxon>
        <taxon>Diplogelasinospora</taxon>
    </lineage>
</organism>
<dbReference type="SMART" id="SM00212">
    <property type="entry name" value="UBCc"/>
    <property type="match status" value="1"/>
</dbReference>
<dbReference type="InterPro" id="IPR002035">
    <property type="entry name" value="VWF_A"/>
</dbReference>
<dbReference type="SUPFAM" id="SSF53300">
    <property type="entry name" value="vWA-like"/>
    <property type="match status" value="1"/>
</dbReference>
<dbReference type="InterPro" id="IPR000608">
    <property type="entry name" value="UBC"/>
</dbReference>
<dbReference type="CDD" id="cd00198">
    <property type="entry name" value="vWFA"/>
    <property type="match status" value="1"/>
</dbReference>
<dbReference type="Gene3D" id="3.40.50.410">
    <property type="entry name" value="von Willebrand factor, type A domain"/>
    <property type="match status" value="1"/>
</dbReference>
<keyword evidence="3" id="KW-1185">Reference proteome</keyword>
<dbReference type="InterPro" id="IPR016135">
    <property type="entry name" value="UBQ-conjugating_enzyme/RWD"/>
</dbReference>
<dbReference type="Proteomes" id="UP001303473">
    <property type="component" value="Unassembled WGS sequence"/>
</dbReference>
<dbReference type="SUPFAM" id="SSF54495">
    <property type="entry name" value="UBC-like"/>
    <property type="match status" value="1"/>
</dbReference>
<dbReference type="PANTHER" id="PTHR24068">
    <property type="entry name" value="UBIQUITIN-CONJUGATING ENZYME E2"/>
    <property type="match status" value="1"/>
</dbReference>
<dbReference type="Pfam" id="PF00179">
    <property type="entry name" value="UQ_con"/>
    <property type="match status" value="1"/>
</dbReference>
<evidence type="ECO:0000313" key="3">
    <source>
        <dbReference type="Proteomes" id="UP001303473"/>
    </source>
</evidence>
<proteinExistence type="predicted"/>
<dbReference type="Gene3D" id="3.10.110.10">
    <property type="entry name" value="Ubiquitin Conjugating Enzyme"/>
    <property type="match status" value="1"/>
</dbReference>
<comment type="caution">
    <text evidence="2">The sequence shown here is derived from an EMBL/GenBank/DDBJ whole genome shotgun (WGS) entry which is preliminary data.</text>
</comment>
<evidence type="ECO:0000313" key="2">
    <source>
        <dbReference type="EMBL" id="KAK3936440.1"/>
    </source>
</evidence>
<sequence>MHWALPTEQTERGMATFLSSLRVFTHLLKQMFDQFVNRILAYGYSTHLGLITFNSTARVAQPLTHVVENFRTTVQKLRDHGDTALWDAIALARDQIQEYSAAYPEAKKRILCISDGVDTKSNAHNNPTLGSGSDLWRLLAINDIVVDSFCLGNDEDEHRDLRAMSYLTNGYKFHPRSLAQAMAICEMEPVLSQLERDVEGIAASRRDLGNRPSRHGTKLLVDRFSIVRNSSFMARPEIVTQDVFPSRREHPSLSDAFVELKAVSRKDLSLNTTPGGGDANNSTSAASQRKMRTYRILSEMQLIVADPHPHMDVYVSEQNMSFWKAVMQGPPGIYEQGVFVVYLDMMEGEDSAYPAFAPKARFITPIYHPNVNRHGRICHSIFDRNWTTDTSNKMVLSTIYGLLLQPDYTDPINIVVTLDFHHDQVAFAEVARESIGKHATKTRAQWRAKILGEEGQSAG</sequence>
<dbReference type="InterPro" id="IPR036465">
    <property type="entry name" value="vWFA_dom_sf"/>
</dbReference>
<reference evidence="3" key="1">
    <citation type="journal article" date="2023" name="Mol. Phylogenet. Evol.">
        <title>Genome-scale phylogeny and comparative genomics of the fungal order Sordariales.</title>
        <authorList>
            <person name="Hensen N."/>
            <person name="Bonometti L."/>
            <person name="Westerberg I."/>
            <person name="Brannstrom I.O."/>
            <person name="Guillou S."/>
            <person name="Cros-Aarteil S."/>
            <person name="Calhoun S."/>
            <person name="Haridas S."/>
            <person name="Kuo A."/>
            <person name="Mondo S."/>
            <person name="Pangilinan J."/>
            <person name="Riley R."/>
            <person name="LaButti K."/>
            <person name="Andreopoulos B."/>
            <person name="Lipzen A."/>
            <person name="Chen C."/>
            <person name="Yan M."/>
            <person name="Daum C."/>
            <person name="Ng V."/>
            <person name="Clum A."/>
            <person name="Steindorff A."/>
            <person name="Ohm R.A."/>
            <person name="Martin F."/>
            <person name="Silar P."/>
            <person name="Natvig D.O."/>
            <person name="Lalanne C."/>
            <person name="Gautier V."/>
            <person name="Ament-Velasquez S.L."/>
            <person name="Kruys A."/>
            <person name="Hutchinson M.I."/>
            <person name="Powell A.J."/>
            <person name="Barry K."/>
            <person name="Miller A.N."/>
            <person name="Grigoriev I.V."/>
            <person name="Debuchy R."/>
            <person name="Gladieux P."/>
            <person name="Hiltunen Thoren M."/>
            <person name="Johannesson H."/>
        </authorList>
    </citation>
    <scope>NUCLEOTIDE SEQUENCE [LARGE SCALE GENOMIC DNA]</scope>
    <source>
        <strain evidence="3">CBS 340.73</strain>
    </source>
</reference>
<name>A0AAN6S0Z1_9PEZI</name>
<gene>
    <name evidence="2" type="ORF">QBC46DRAFT_357448</name>
</gene>
<feature type="domain" description="UBC core" evidence="1">
    <location>
        <begin position="291"/>
        <end position="440"/>
    </location>
</feature>
<evidence type="ECO:0000259" key="1">
    <source>
        <dbReference type="PROSITE" id="PS50127"/>
    </source>
</evidence>
<dbReference type="Pfam" id="PF00092">
    <property type="entry name" value="VWA"/>
    <property type="match status" value="1"/>
</dbReference>
<protein>
    <submittedName>
        <fullName evidence="2">Ubiquitin-conjugating enzyme/RWD-like protein</fullName>
    </submittedName>
</protein>
<accession>A0AAN6S0Z1</accession>
<dbReference type="PROSITE" id="PS50127">
    <property type="entry name" value="UBC_2"/>
    <property type="match status" value="1"/>
</dbReference>